<dbReference type="Proteomes" id="UP000034803">
    <property type="component" value="Unassembled WGS sequence"/>
</dbReference>
<reference evidence="2 3" key="1">
    <citation type="journal article" date="2015" name="Nature">
        <title>rRNA introns, odd ribosomes, and small enigmatic genomes across a large radiation of phyla.</title>
        <authorList>
            <person name="Brown C.T."/>
            <person name="Hug L.A."/>
            <person name="Thomas B.C."/>
            <person name="Sharon I."/>
            <person name="Castelle C.J."/>
            <person name="Singh A."/>
            <person name="Wilkins M.J."/>
            <person name="Williams K.H."/>
            <person name="Banfield J.F."/>
        </authorList>
    </citation>
    <scope>NUCLEOTIDE SEQUENCE [LARGE SCALE GENOMIC DNA]</scope>
</reference>
<name>A0A0F9YHA3_9BACT</name>
<organism evidence="2 3">
    <name type="scientific">Candidatus Woesebacteria bacterium GW2011_GWC2_31_9</name>
    <dbReference type="NCBI Taxonomy" id="1618586"/>
    <lineage>
        <taxon>Bacteria</taxon>
        <taxon>Candidatus Woeseibacteriota</taxon>
    </lineage>
</organism>
<gene>
    <name evidence="2" type="ORF">UR21_C0019G0020</name>
</gene>
<dbReference type="InterPro" id="IPR019219">
    <property type="entry name" value="DUF2130"/>
</dbReference>
<dbReference type="AlphaFoldDB" id="A0A0F9YHA3"/>
<accession>A0A0F9YHA3</accession>
<sequence>MKNTIKCKFCGKEIEISEALRHDFEEQFGIEEREKGKKEAIEEIDLKVRDKENENRELRDRNKELGNQLLELTKSIRELKDQNEKRDLESQRKINEESDKAREEGARQEREKSGLEVDELKKKLTDTEKALIDAQAKAKQGSQQLQGEVLEIDLENKLKNAFTFDEITPIGKGVEGGDIIQVVKNQAGKTAGTILWETKRAKWSPSWLPKLREDGRKFDATLVVLVTINLPKDIQNFQIDNGVIITSLSFALSLAGILRRNVMSIASAKFTAENKDEKLESLYTYLQSEAFRNRFEAFAEGVVEMQDDLLTEKRSMERSWKKRETQINRTVNNMSKMYGELQGIMGSSLPDIKKLSLPVGNIDEK</sequence>
<dbReference type="EMBL" id="LBOI01000019">
    <property type="protein sequence ID" value="KKP30974.1"/>
    <property type="molecule type" value="Genomic_DNA"/>
</dbReference>
<evidence type="ECO:0000256" key="1">
    <source>
        <dbReference type="SAM" id="MobiDB-lite"/>
    </source>
</evidence>
<evidence type="ECO:0008006" key="4">
    <source>
        <dbReference type="Google" id="ProtNLM"/>
    </source>
</evidence>
<proteinExistence type="predicted"/>
<evidence type="ECO:0000313" key="2">
    <source>
        <dbReference type="EMBL" id="KKP30974.1"/>
    </source>
</evidence>
<dbReference type="Pfam" id="PF09903">
    <property type="entry name" value="DUF2130"/>
    <property type="match status" value="1"/>
</dbReference>
<protein>
    <recommendedName>
        <fullName evidence="4">DUF2130 domain-containing protein</fullName>
    </recommendedName>
</protein>
<comment type="caution">
    <text evidence="2">The sequence shown here is derived from an EMBL/GenBank/DDBJ whole genome shotgun (WGS) entry which is preliminary data.</text>
</comment>
<dbReference type="PATRIC" id="fig|1618586.3.peg.853"/>
<evidence type="ECO:0000313" key="3">
    <source>
        <dbReference type="Proteomes" id="UP000034803"/>
    </source>
</evidence>
<feature type="region of interest" description="Disordered" evidence="1">
    <location>
        <begin position="82"/>
        <end position="115"/>
    </location>
</feature>